<dbReference type="InterPro" id="IPR010992">
    <property type="entry name" value="IHF-like_DNA-bd_dom_sf"/>
</dbReference>
<accession>A0A5P8E4Z7</accession>
<keyword evidence="2" id="KW-0238">DNA-binding</keyword>
<dbReference type="GO" id="GO:0003677">
    <property type="term" value="F:DNA binding"/>
    <property type="evidence" value="ECO:0007669"/>
    <property type="project" value="UniProtKB-KW"/>
</dbReference>
<gene>
    <name evidence="6" type="ORF">C7Y71_002730</name>
</gene>
<dbReference type="GO" id="GO:0005829">
    <property type="term" value="C:cytosol"/>
    <property type="evidence" value="ECO:0007669"/>
    <property type="project" value="TreeGrafter"/>
</dbReference>
<keyword evidence="5" id="KW-0812">Transmembrane</keyword>
<sequence>MRYTLKDITDLFAKKSKLPQKKAEAFAKAFFRTIVEGLEQDNMTKVKNFGTFKIVAVSDRQSVDVNTGQPVLISGHNKVSFTPDEKFKSIVNRPFSQFETIILNEETDTDEIERVKTPVLPEPAAKEETPSPDAPSMQQTETDTHTKEVLQHTEETAEKPDTRVSANEEAITEEAHSSPSAPVASENATPRYAAGIMQVQEKPEKAIEPTEEVSDAPPPAEETEQTISEKPSLDKGKWKIAAAILGLLLLAGIFFWVVNRSGNATPESDTTVAATDSAQQVKNDSLAGAAQTEVSDGITIGKNGEKLQLFGTKDSRDIVNNFEIVGDLEEYEFKYGDIIELIAKERYGDNFFVTYIYKHNNMKPYSHVSAGTRLKLPKLKRKE</sequence>
<protein>
    <recommendedName>
        <fullName evidence="8">HU family DNA-binding protein</fullName>
    </recommendedName>
</protein>
<feature type="region of interest" description="Disordered" evidence="4">
    <location>
        <begin position="118"/>
        <end position="186"/>
    </location>
</feature>
<proteinExistence type="inferred from homology"/>
<dbReference type="PANTHER" id="PTHR33175:SF2">
    <property type="entry name" value="INTEGRATION HOST FACTOR SUBUNIT ALPHA"/>
    <property type="match status" value="1"/>
</dbReference>
<dbReference type="SUPFAM" id="SSF47729">
    <property type="entry name" value="IHF-like DNA-binding proteins"/>
    <property type="match status" value="1"/>
</dbReference>
<keyword evidence="5" id="KW-1133">Transmembrane helix</keyword>
<evidence type="ECO:0000313" key="7">
    <source>
        <dbReference type="Proteomes" id="UP000249375"/>
    </source>
</evidence>
<evidence type="ECO:0000256" key="3">
    <source>
        <dbReference type="RuleBase" id="RU003939"/>
    </source>
</evidence>
<dbReference type="KEGG" id="alq:C7Y71_002730"/>
<evidence type="ECO:0008006" key="8">
    <source>
        <dbReference type="Google" id="ProtNLM"/>
    </source>
</evidence>
<keyword evidence="5" id="KW-0472">Membrane</keyword>
<dbReference type="Gene3D" id="4.10.520.10">
    <property type="entry name" value="IHF-like DNA-binding proteins"/>
    <property type="match status" value="1"/>
</dbReference>
<dbReference type="SMART" id="SM00411">
    <property type="entry name" value="BHL"/>
    <property type="match status" value="1"/>
</dbReference>
<feature type="region of interest" description="Disordered" evidence="4">
    <location>
        <begin position="207"/>
        <end position="231"/>
    </location>
</feature>
<organism evidence="6 7">
    <name type="scientific">Pseudoprevotella muciniphila</name>
    <dbReference type="NCBI Taxonomy" id="2133944"/>
    <lineage>
        <taxon>Bacteria</taxon>
        <taxon>Pseudomonadati</taxon>
        <taxon>Bacteroidota</taxon>
        <taxon>Bacteroidia</taxon>
        <taxon>Bacteroidales</taxon>
        <taxon>Prevotellaceae</taxon>
        <taxon>Pseudoprevotella</taxon>
    </lineage>
</organism>
<dbReference type="Proteomes" id="UP000249375">
    <property type="component" value="Chromosome"/>
</dbReference>
<dbReference type="PANTHER" id="PTHR33175">
    <property type="entry name" value="DNA-BINDING PROTEIN HU"/>
    <property type="match status" value="1"/>
</dbReference>
<dbReference type="AlphaFoldDB" id="A0A5P8E4Z7"/>
<dbReference type="OrthoDB" id="9811567at2"/>
<dbReference type="EMBL" id="CP033459">
    <property type="protein sequence ID" value="QFQ12022.1"/>
    <property type="molecule type" value="Genomic_DNA"/>
</dbReference>
<feature type="compositionally biased region" description="Basic and acidic residues" evidence="4">
    <location>
        <begin position="142"/>
        <end position="162"/>
    </location>
</feature>
<evidence type="ECO:0000313" key="6">
    <source>
        <dbReference type="EMBL" id="QFQ12022.1"/>
    </source>
</evidence>
<reference evidence="6 7" key="1">
    <citation type="submission" date="2018-11" db="EMBL/GenBank/DDBJ databases">
        <authorList>
            <person name="Na S.W."/>
            <person name="Baik M."/>
        </authorList>
    </citation>
    <scope>NUCLEOTIDE SEQUENCE [LARGE SCALE GENOMIC DNA]</scope>
    <source>
        <strain evidence="6 7">E39</strain>
    </source>
</reference>
<evidence type="ECO:0000256" key="4">
    <source>
        <dbReference type="SAM" id="MobiDB-lite"/>
    </source>
</evidence>
<evidence type="ECO:0000256" key="5">
    <source>
        <dbReference type="SAM" id="Phobius"/>
    </source>
</evidence>
<evidence type="ECO:0000256" key="2">
    <source>
        <dbReference type="ARBA" id="ARBA00023125"/>
    </source>
</evidence>
<name>A0A5P8E4Z7_9BACT</name>
<dbReference type="Pfam" id="PF00216">
    <property type="entry name" value="Bac_DNA_binding"/>
    <property type="match status" value="1"/>
</dbReference>
<dbReference type="RefSeq" id="WP_111899348.1">
    <property type="nucleotide sequence ID" value="NZ_CP033459.1"/>
</dbReference>
<evidence type="ECO:0000256" key="1">
    <source>
        <dbReference type="ARBA" id="ARBA00010529"/>
    </source>
</evidence>
<dbReference type="InterPro" id="IPR000119">
    <property type="entry name" value="Hist_DNA-bd"/>
</dbReference>
<dbReference type="GO" id="GO:0030527">
    <property type="term" value="F:structural constituent of chromatin"/>
    <property type="evidence" value="ECO:0007669"/>
    <property type="project" value="InterPro"/>
</dbReference>
<keyword evidence="7" id="KW-1185">Reference proteome</keyword>
<comment type="similarity">
    <text evidence="1 3">Belongs to the bacterial histone-like protein family.</text>
</comment>
<feature type="transmembrane region" description="Helical" evidence="5">
    <location>
        <begin position="240"/>
        <end position="258"/>
    </location>
</feature>